<proteinExistence type="predicted"/>
<reference evidence="2" key="2">
    <citation type="submission" date="2017-02" db="EMBL/GenBank/DDBJ databases">
        <title>Sunflower complete genome.</title>
        <authorList>
            <person name="Langlade N."/>
            <person name="Munos S."/>
        </authorList>
    </citation>
    <scope>NUCLEOTIDE SEQUENCE [LARGE SCALE GENOMIC DNA]</scope>
    <source>
        <tissue evidence="2">Leaves</tissue>
    </source>
</reference>
<dbReference type="Gramene" id="mRNA:HanXRQr2_Chr10g0430961">
    <property type="protein sequence ID" value="mRNA:HanXRQr2_Chr10g0430961"/>
    <property type="gene ID" value="HanXRQr2_Chr10g0430961"/>
</dbReference>
<accession>A0A251TLT3</accession>
<dbReference type="InParanoid" id="A0A251TLT3"/>
<reference evidence="1" key="1">
    <citation type="journal article" date="2017" name="Nature">
        <title>The sunflower genome provides insights into oil metabolism, flowering and Asterid evolution.</title>
        <authorList>
            <person name="Badouin H."/>
            <person name="Gouzy J."/>
            <person name="Grassa C.J."/>
            <person name="Murat F."/>
            <person name="Staton S.E."/>
            <person name="Cottret L."/>
            <person name="Lelandais-Briere C."/>
            <person name="Owens G.L."/>
            <person name="Carrere S."/>
            <person name="Mayjonade B."/>
            <person name="Legrand L."/>
            <person name="Gill N."/>
            <person name="Kane N.C."/>
            <person name="Bowers J.E."/>
            <person name="Hubner S."/>
            <person name="Bellec A."/>
            <person name="Berard A."/>
            <person name="Berges H."/>
            <person name="Blanchet N."/>
            <person name="Boniface M.C."/>
            <person name="Brunel D."/>
            <person name="Catrice O."/>
            <person name="Chaidir N."/>
            <person name="Claudel C."/>
            <person name="Donnadieu C."/>
            <person name="Faraut T."/>
            <person name="Fievet G."/>
            <person name="Helmstetter N."/>
            <person name="King M."/>
            <person name="Knapp S.J."/>
            <person name="Lai Z."/>
            <person name="Le Paslier M.C."/>
            <person name="Lippi Y."/>
            <person name="Lorenzon L."/>
            <person name="Mandel J.R."/>
            <person name="Marage G."/>
            <person name="Marchand G."/>
            <person name="Marquand E."/>
            <person name="Bret-Mestries E."/>
            <person name="Morien E."/>
            <person name="Nambeesan S."/>
            <person name="Nguyen T."/>
            <person name="Pegot-Espagnet P."/>
            <person name="Pouilly N."/>
            <person name="Raftis F."/>
            <person name="Sallet E."/>
            <person name="Schiex T."/>
            <person name="Thomas J."/>
            <person name="Vandecasteele C."/>
            <person name="Vares D."/>
            <person name="Vear F."/>
            <person name="Vautrin S."/>
            <person name="Crespi M."/>
            <person name="Mangin B."/>
            <person name="Burke J.M."/>
            <person name="Salse J."/>
            <person name="Munos S."/>
            <person name="Vincourt P."/>
            <person name="Rieseberg L.H."/>
            <person name="Langlade N.B."/>
        </authorList>
    </citation>
    <scope>NUCLEOTIDE SEQUENCE</scope>
    <source>
        <tissue evidence="1">Leaves</tissue>
    </source>
</reference>
<evidence type="ECO:0000313" key="1">
    <source>
        <dbReference type="EMBL" id="KAF5785644.1"/>
    </source>
</evidence>
<evidence type="ECO:0000313" key="2">
    <source>
        <dbReference type="EMBL" id="OTG11546.1"/>
    </source>
</evidence>
<keyword evidence="3" id="KW-1185">Reference proteome</keyword>
<sequence>MQFRCFRTLTTSSRLGKKLDEKWVVNSVVERSLRYRKHRASLCVTLHPCVYMELLEQICVMGGGGMVVSAVSKQERKEGNFW</sequence>
<evidence type="ECO:0000313" key="3">
    <source>
        <dbReference type="Proteomes" id="UP000215914"/>
    </source>
</evidence>
<dbReference type="Proteomes" id="UP000215914">
    <property type="component" value="Chromosome 10"/>
</dbReference>
<organism evidence="2 3">
    <name type="scientific">Helianthus annuus</name>
    <name type="common">Common sunflower</name>
    <dbReference type="NCBI Taxonomy" id="4232"/>
    <lineage>
        <taxon>Eukaryota</taxon>
        <taxon>Viridiplantae</taxon>
        <taxon>Streptophyta</taxon>
        <taxon>Embryophyta</taxon>
        <taxon>Tracheophyta</taxon>
        <taxon>Spermatophyta</taxon>
        <taxon>Magnoliopsida</taxon>
        <taxon>eudicotyledons</taxon>
        <taxon>Gunneridae</taxon>
        <taxon>Pentapetalae</taxon>
        <taxon>asterids</taxon>
        <taxon>campanulids</taxon>
        <taxon>Asterales</taxon>
        <taxon>Asteraceae</taxon>
        <taxon>Asteroideae</taxon>
        <taxon>Heliantheae alliance</taxon>
        <taxon>Heliantheae</taxon>
        <taxon>Helianthus</taxon>
    </lineage>
</organism>
<dbReference type="EMBL" id="CM007899">
    <property type="protein sequence ID" value="OTG11546.1"/>
    <property type="molecule type" value="Genomic_DNA"/>
</dbReference>
<dbReference type="AlphaFoldDB" id="A0A251TLT3"/>
<gene>
    <name evidence="2" type="ORF">HannXRQ_Chr10g0299941</name>
    <name evidence="1" type="ORF">HanXRQr2_Chr10g0430961</name>
</gene>
<protein>
    <submittedName>
        <fullName evidence="2">Uncharacterized protein</fullName>
    </submittedName>
</protein>
<dbReference type="EMBL" id="MNCJ02000325">
    <property type="protein sequence ID" value="KAF5785644.1"/>
    <property type="molecule type" value="Genomic_DNA"/>
</dbReference>
<name>A0A251TLT3_HELAN</name>
<reference evidence="1" key="3">
    <citation type="submission" date="2020-06" db="EMBL/GenBank/DDBJ databases">
        <title>Helianthus annuus Genome sequencing and assembly Release 2.</title>
        <authorList>
            <person name="Gouzy J."/>
            <person name="Langlade N."/>
            <person name="Munos S."/>
        </authorList>
    </citation>
    <scope>NUCLEOTIDE SEQUENCE</scope>
    <source>
        <tissue evidence="1">Leaves</tissue>
    </source>
</reference>